<keyword evidence="1" id="KW-0472">Membrane</keyword>
<keyword evidence="1" id="KW-1133">Transmembrane helix</keyword>
<accession>G0NKY6</accession>
<dbReference type="AlphaFoldDB" id="G0NKY6"/>
<sequence>MDLDERKSAQIRLVFYGGISCIFYIMAAVPTYCIDDQQVWDSNSTCPGHPYFGEQVTALFHYREYLLKELTLLFCLTFSICAVSTLNFIGRHTWCMVFHFHCIVFFFLMWSHLAIVLVIPLDINLMDIIFYIINKKGTACSIAPHWVDTNLQYMITSCFIYLAGFPLVYKIWKKLSQFSKICLFLKRRREYAPVSMSGHSAARNFSGYQQPRPDAPMIPLQSLRTIIENEHRQEELDQSESIGTSVYASIQANETEITRRIAVTSPLPPAYEECDTTNMENTEGRTGDVLQGQETMQRNNTEYNISKNTVPAYTELLTDPTDSIEEATMDPPPSYEDALRMNNCENENTPIDQEPISGQVIIENVEMVHDSD</sequence>
<feature type="transmembrane region" description="Helical" evidence="1">
    <location>
        <begin position="102"/>
        <end position="133"/>
    </location>
</feature>
<name>G0NKY6_CAEBE</name>
<evidence type="ECO:0000313" key="2">
    <source>
        <dbReference type="EMBL" id="EGT33223.1"/>
    </source>
</evidence>
<dbReference type="Proteomes" id="UP000008068">
    <property type="component" value="Unassembled WGS sequence"/>
</dbReference>
<dbReference type="InParanoid" id="G0NKY6"/>
<keyword evidence="3" id="KW-1185">Reference proteome</keyword>
<feature type="transmembrane region" description="Helical" evidence="1">
    <location>
        <begin position="12"/>
        <end position="32"/>
    </location>
</feature>
<evidence type="ECO:0000313" key="3">
    <source>
        <dbReference type="Proteomes" id="UP000008068"/>
    </source>
</evidence>
<dbReference type="HOGENOM" id="CLU_744389_0_0_1"/>
<feature type="transmembrane region" description="Helical" evidence="1">
    <location>
        <begin position="70"/>
        <end position="90"/>
    </location>
</feature>
<proteinExistence type="predicted"/>
<evidence type="ECO:0000256" key="1">
    <source>
        <dbReference type="SAM" id="Phobius"/>
    </source>
</evidence>
<dbReference type="FunCoup" id="G0NKY6">
    <property type="interactions" value="227"/>
</dbReference>
<protein>
    <submittedName>
        <fullName evidence="2">CBN-GAD-2 protein</fullName>
    </submittedName>
</protein>
<organism evidence="3">
    <name type="scientific">Caenorhabditis brenneri</name>
    <name type="common">Nematode worm</name>
    <dbReference type="NCBI Taxonomy" id="135651"/>
    <lineage>
        <taxon>Eukaryota</taxon>
        <taxon>Metazoa</taxon>
        <taxon>Ecdysozoa</taxon>
        <taxon>Nematoda</taxon>
        <taxon>Chromadorea</taxon>
        <taxon>Rhabditida</taxon>
        <taxon>Rhabditina</taxon>
        <taxon>Rhabditomorpha</taxon>
        <taxon>Rhabditoidea</taxon>
        <taxon>Rhabditidae</taxon>
        <taxon>Peloderinae</taxon>
        <taxon>Caenorhabditis</taxon>
    </lineage>
</organism>
<keyword evidence="1" id="KW-0812">Transmembrane</keyword>
<dbReference type="EMBL" id="GL379903">
    <property type="protein sequence ID" value="EGT33223.1"/>
    <property type="molecule type" value="Genomic_DNA"/>
</dbReference>
<gene>
    <name evidence="2" type="primary">Cbn-gad-2</name>
    <name evidence="2" type="ORF">CAEBREN_25927</name>
</gene>
<reference evidence="3" key="1">
    <citation type="submission" date="2011-07" db="EMBL/GenBank/DDBJ databases">
        <authorList>
            <consortium name="Caenorhabditis brenneri Sequencing and Analysis Consortium"/>
            <person name="Wilson R.K."/>
        </authorList>
    </citation>
    <scope>NUCLEOTIDE SEQUENCE [LARGE SCALE GENOMIC DNA]</scope>
    <source>
        <strain evidence="3">PB2801</strain>
    </source>
</reference>
<feature type="transmembrane region" description="Helical" evidence="1">
    <location>
        <begin position="153"/>
        <end position="172"/>
    </location>
</feature>
<dbReference type="OMA" id="MNNCENE"/>